<organism evidence="3 4">
    <name type="scientific">Nocardia panacis</name>
    <dbReference type="NCBI Taxonomy" id="2340916"/>
    <lineage>
        <taxon>Bacteria</taxon>
        <taxon>Bacillati</taxon>
        <taxon>Actinomycetota</taxon>
        <taxon>Actinomycetes</taxon>
        <taxon>Mycobacteriales</taxon>
        <taxon>Nocardiaceae</taxon>
        <taxon>Nocardia</taxon>
    </lineage>
</organism>
<dbReference type="Proteomes" id="UP000266677">
    <property type="component" value="Unassembled WGS sequence"/>
</dbReference>
<feature type="region of interest" description="Disordered" evidence="1">
    <location>
        <begin position="1"/>
        <end position="27"/>
    </location>
</feature>
<evidence type="ECO:0000256" key="1">
    <source>
        <dbReference type="SAM" id="MobiDB-lite"/>
    </source>
</evidence>
<name>A0A3A4KA43_9NOCA</name>
<feature type="compositionally biased region" description="Basic and acidic residues" evidence="1">
    <location>
        <begin position="1"/>
        <end position="12"/>
    </location>
</feature>
<protein>
    <submittedName>
        <fullName evidence="3">DUF397 domain-containing protein</fullName>
    </submittedName>
</protein>
<comment type="caution">
    <text evidence="3">The sequence shown here is derived from an EMBL/GenBank/DDBJ whole genome shotgun (WGS) entry which is preliminary data.</text>
</comment>
<dbReference type="RefSeq" id="WP_120044450.1">
    <property type="nucleotide sequence ID" value="NZ_QZFU01000041.1"/>
</dbReference>
<sequence length="67" mass="7310">MSETVAREEEWRTSSFSGPTGGNCAQVSVQTDGGWKLRHSKHPDGPVLEFTPGEVDAFKKGVQADEF</sequence>
<accession>A0A3A4KA43</accession>
<keyword evidence="4" id="KW-1185">Reference proteome</keyword>
<dbReference type="Pfam" id="PF04149">
    <property type="entry name" value="DUF397"/>
    <property type="match status" value="1"/>
</dbReference>
<dbReference type="EMBL" id="QZFU01000041">
    <property type="protein sequence ID" value="RJO70083.1"/>
    <property type="molecule type" value="Genomic_DNA"/>
</dbReference>
<gene>
    <name evidence="3" type="ORF">D5S18_29975</name>
</gene>
<evidence type="ECO:0000259" key="2">
    <source>
        <dbReference type="Pfam" id="PF04149"/>
    </source>
</evidence>
<evidence type="ECO:0000313" key="3">
    <source>
        <dbReference type="EMBL" id="RJO70083.1"/>
    </source>
</evidence>
<dbReference type="AlphaFoldDB" id="A0A3A4KA43"/>
<dbReference type="OrthoDB" id="4570646at2"/>
<evidence type="ECO:0000313" key="4">
    <source>
        <dbReference type="Proteomes" id="UP000266677"/>
    </source>
</evidence>
<reference evidence="3 4" key="1">
    <citation type="submission" date="2018-09" db="EMBL/GenBank/DDBJ databases">
        <title>YIM PH21274 draft genome.</title>
        <authorList>
            <person name="Miao C."/>
        </authorList>
    </citation>
    <scope>NUCLEOTIDE SEQUENCE [LARGE SCALE GENOMIC DNA]</scope>
    <source>
        <strain evidence="3 4">YIM PH 21724</strain>
    </source>
</reference>
<feature type="domain" description="DUF397" evidence="2">
    <location>
        <begin position="10"/>
        <end position="62"/>
    </location>
</feature>
<dbReference type="InterPro" id="IPR007278">
    <property type="entry name" value="DUF397"/>
</dbReference>
<feature type="compositionally biased region" description="Polar residues" evidence="1">
    <location>
        <begin position="13"/>
        <end position="27"/>
    </location>
</feature>
<proteinExistence type="predicted"/>